<evidence type="ECO:0000256" key="4">
    <source>
        <dbReference type="ARBA" id="ARBA00023239"/>
    </source>
</evidence>
<dbReference type="EMBL" id="JACOQG010000047">
    <property type="protein sequence ID" value="MBC5781097.1"/>
    <property type="molecule type" value="Genomic_DNA"/>
</dbReference>
<keyword evidence="3" id="KW-0520">NAD</keyword>
<dbReference type="PANTHER" id="PTHR43078:SF6">
    <property type="entry name" value="UDP-GLUCURONIC ACID DECARBOXYLASE 1"/>
    <property type="match status" value="1"/>
</dbReference>
<evidence type="ECO:0000313" key="7">
    <source>
        <dbReference type="Proteomes" id="UP000649826"/>
    </source>
</evidence>
<evidence type="ECO:0000313" key="6">
    <source>
        <dbReference type="EMBL" id="MBC5781097.1"/>
    </source>
</evidence>
<keyword evidence="7" id="KW-1185">Reference proteome</keyword>
<dbReference type="Proteomes" id="UP000649826">
    <property type="component" value="Unassembled WGS sequence"/>
</dbReference>
<dbReference type="PANTHER" id="PTHR43078">
    <property type="entry name" value="UDP-GLUCURONIC ACID DECARBOXYLASE-RELATED"/>
    <property type="match status" value="1"/>
</dbReference>
<evidence type="ECO:0000256" key="3">
    <source>
        <dbReference type="ARBA" id="ARBA00023027"/>
    </source>
</evidence>
<keyword evidence="2" id="KW-0210">Decarboxylase</keyword>
<dbReference type="RefSeq" id="WP_186995673.1">
    <property type="nucleotide sequence ID" value="NZ_JACOQG010000047.1"/>
</dbReference>
<comment type="caution">
    <text evidence="6">The sequence shown here is derived from an EMBL/GenBank/DDBJ whole genome shotgun (WGS) entry which is preliminary data.</text>
</comment>
<evidence type="ECO:0000256" key="1">
    <source>
        <dbReference type="ARBA" id="ARBA00001911"/>
    </source>
</evidence>
<name>A0ABR7IM50_9FIRM</name>
<dbReference type="Gene3D" id="3.40.50.720">
    <property type="entry name" value="NAD(P)-binding Rossmann-like Domain"/>
    <property type="match status" value="1"/>
</dbReference>
<dbReference type="InterPro" id="IPR036291">
    <property type="entry name" value="NAD(P)-bd_dom_sf"/>
</dbReference>
<organism evidence="6 7">
    <name type="scientific">Blautia difficilis</name>
    <dbReference type="NCBI Taxonomy" id="2763027"/>
    <lineage>
        <taxon>Bacteria</taxon>
        <taxon>Bacillati</taxon>
        <taxon>Bacillota</taxon>
        <taxon>Clostridia</taxon>
        <taxon>Lachnospirales</taxon>
        <taxon>Lachnospiraceae</taxon>
        <taxon>Blautia</taxon>
    </lineage>
</organism>
<keyword evidence="4" id="KW-0456">Lyase</keyword>
<dbReference type="InterPro" id="IPR044516">
    <property type="entry name" value="UXS-like"/>
</dbReference>
<dbReference type="InterPro" id="IPR001509">
    <property type="entry name" value="Epimerase_deHydtase"/>
</dbReference>
<protein>
    <submittedName>
        <fullName evidence="6">NAD-dependent epimerase/dehydratase family protein</fullName>
    </submittedName>
</protein>
<dbReference type="SUPFAM" id="SSF51735">
    <property type="entry name" value="NAD(P)-binding Rossmann-fold domains"/>
    <property type="match status" value="1"/>
</dbReference>
<accession>A0ABR7IM50</accession>
<dbReference type="Pfam" id="PF01370">
    <property type="entry name" value="Epimerase"/>
    <property type="match status" value="1"/>
</dbReference>
<reference evidence="6 7" key="1">
    <citation type="submission" date="2020-08" db="EMBL/GenBank/DDBJ databases">
        <title>Genome public.</title>
        <authorList>
            <person name="Liu C."/>
            <person name="Sun Q."/>
        </authorList>
    </citation>
    <scope>NUCLEOTIDE SEQUENCE [LARGE SCALE GENOMIC DNA]</scope>
    <source>
        <strain evidence="6 7">M29</strain>
    </source>
</reference>
<feature type="domain" description="NAD-dependent epimerase/dehydratase" evidence="5">
    <location>
        <begin position="30"/>
        <end position="273"/>
    </location>
</feature>
<comment type="cofactor">
    <cofactor evidence="1">
        <name>NAD(+)</name>
        <dbReference type="ChEBI" id="CHEBI:57540"/>
    </cofactor>
</comment>
<evidence type="ECO:0000259" key="5">
    <source>
        <dbReference type="Pfam" id="PF01370"/>
    </source>
</evidence>
<proteinExistence type="predicted"/>
<evidence type="ECO:0000256" key="2">
    <source>
        <dbReference type="ARBA" id="ARBA00022793"/>
    </source>
</evidence>
<gene>
    <name evidence="6" type="ORF">H8Z82_15930</name>
</gene>
<sequence length="352" mass="39377">MLYDSILWIDDINRVMATIPELKELEGNTVFITGASGLIGSAVIDLLLRYNELHDSSIKIFVAGRSYSKMHSRFGERMENMTFVEYDASKHNDFYFKADYIIHAASNASPDTYTKEPVETMSSNFLGMKELLDYANNVKSKRILYVSSSEVYGKKDTEGAFLENQYGYVDVLNSRSSYPIGKRAAETLCISYSDEFRGGVEVVIVRPGHIYGPTALRGDKRIASAWAFDVACGRDIVMKSDGKQIRSYCYCLDCASAIIKVLMCGEKNNAYNISNPDSVISIAELAEILTDVGKCKLIRSAPSDEEKKSFNPMNNSSLNSEKLLSLGWHGLFNARTGIEHTVRIIRDSEDIR</sequence>